<name>A0A941J0H6_9ACTN</name>
<accession>A0A941J0H6</accession>
<sequence>MSSSDHPESDLDGIDPSIPAGTLEYWKARARQWQYRCQRAEREKTELIAELLRLQEVRSAKQVHDAERRAATLRGDVMPGVSRAPKAF</sequence>
<evidence type="ECO:0000256" key="1">
    <source>
        <dbReference type="SAM" id="Coils"/>
    </source>
</evidence>
<proteinExistence type="predicted"/>
<comment type="caution">
    <text evidence="2">The sequence shown here is derived from an EMBL/GenBank/DDBJ whole genome shotgun (WGS) entry which is preliminary data.</text>
</comment>
<keyword evidence="3" id="KW-1185">Reference proteome</keyword>
<dbReference type="AlphaFoldDB" id="A0A941J0H6"/>
<evidence type="ECO:0000313" key="2">
    <source>
        <dbReference type="EMBL" id="MBR8638597.1"/>
    </source>
</evidence>
<gene>
    <name evidence="2" type="ORF">KEF29_03105</name>
</gene>
<reference evidence="2 3" key="1">
    <citation type="submission" date="2021-04" db="EMBL/GenBank/DDBJ databases">
        <title>Characterization of the biosynthetic gene cluster of new lipopeptides with antitumor activity in the genome of the marine Streptomyces PHM034.</title>
        <authorList>
            <person name="Ceniceros A."/>
            <person name="Canedo L."/>
            <person name="Mendez C."/>
            <person name="Olano C."/>
            <person name="Schleissner C."/>
            <person name="Cuevas C."/>
            <person name="De La Calle F."/>
            <person name="Salas J.A."/>
        </authorList>
    </citation>
    <scope>NUCLEOTIDE SEQUENCE [LARGE SCALE GENOMIC DNA]</scope>
    <source>
        <strain evidence="2 3">PHM034</strain>
    </source>
</reference>
<keyword evidence="1" id="KW-0175">Coiled coil</keyword>
<dbReference type="Proteomes" id="UP000682308">
    <property type="component" value="Unassembled WGS sequence"/>
</dbReference>
<organism evidence="2 3">
    <name type="scientific">Streptomyces tuirus</name>
    <dbReference type="NCBI Taxonomy" id="68278"/>
    <lineage>
        <taxon>Bacteria</taxon>
        <taxon>Bacillati</taxon>
        <taxon>Actinomycetota</taxon>
        <taxon>Actinomycetes</taxon>
        <taxon>Kitasatosporales</taxon>
        <taxon>Streptomycetaceae</taxon>
        <taxon>Streptomyces</taxon>
    </lineage>
</organism>
<feature type="coiled-coil region" evidence="1">
    <location>
        <begin position="30"/>
        <end position="57"/>
    </location>
</feature>
<evidence type="ECO:0000313" key="3">
    <source>
        <dbReference type="Proteomes" id="UP000682308"/>
    </source>
</evidence>
<dbReference type="EMBL" id="JAGTPG010000001">
    <property type="protein sequence ID" value="MBR8638597.1"/>
    <property type="molecule type" value="Genomic_DNA"/>
</dbReference>
<protein>
    <submittedName>
        <fullName evidence="2">Uncharacterized protein</fullName>
    </submittedName>
</protein>